<dbReference type="EMBL" id="JAIWYP010000006">
    <property type="protein sequence ID" value="KAH3810548.1"/>
    <property type="molecule type" value="Genomic_DNA"/>
</dbReference>
<name>A0A9D4G4U5_DREPO</name>
<organism evidence="1 2">
    <name type="scientific">Dreissena polymorpha</name>
    <name type="common">Zebra mussel</name>
    <name type="synonym">Mytilus polymorpha</name>
    <dbReference type="NCBI Taxonomy" id="45954"/>
    <lineage>
        <taxon>Eukaryota</taxon>
        <taxon>Metazoa</taxon>
        <taxon>Spiralia</taxon>
        <taxon>Lophotrochozoa</taxon>
        <taxon>Mollusca</taxon>
        <taxon>Bivalvia</taxon>
        <taxon>Autobranchia</taxon>
        <taxon>Heteroconchia</taxon>
        <taxon>Euheterodonta</taxon>
        <taxon>Imparidentia</taxon>
        <taxon>Neoheterodontei</taxon>
        <taxon>Myida</taxon>
        <taxon>Dreissenoidea</taxon>
        <taxon>Dreissenidae</taxon>
        <taxon>Dreissena</taxon>
    </lineage>
</organism>
<reference evidence="1" key="2">
    <citation type="submission" date="2020-11" db="EMBL/GenBank/DDBJ databases">
        <authorList>
            <person name="McCartney M.A."/>
            <person name="Auch B."/>
            <person name="Kono T."/>
            <person name="Mallez S."/>
            <person name="Becker A."/>
            <person name="Gohl D.M."/>
            <person name="Silverstein K.A.T."/>
            <person name="Koren S."/>
            <person name="Bechman K.B."/>
            <person name="Herman A."/>
            <person name="Abrahante J.E."/>
            <person name="Garbe J."/>
        </authorList>
    </citation>
    <scope>NUCLEOTIDE SEQUENCE</scope>
    <source>
        <strain evidence="1">Duluth1</strain>
        <tissue evidence="1">Whole animal</tissue>
    </source>
</reference>
<reference evidence="1" key="1">
    <citation type="journal article" date="2019" name="bioRxiv">
        <title>The Genome of the Zebra Mussel, Dreissena polymorpha: A Resource for Invasive Species Research.</title>
        <authorList>
            <person name="McCartney M.A."/>
            <person name="Auch B."/>
            <person name="Kono T."/>
            <person name="Mallez S."/>
            <person name="Zhang Y."/>
            <person name="Obille A."/>
            <person name="Becker A."/>
            <person name="Abrahante J.E."/>
            <person name="Garbe J."/>
            <person name="Badalamenti J.P."/>
            <person name="Herman A."/>
            <person name="Mangelson H."/>
            <person name="Liachko I."/>
            <person name="Sullivan S."/>
            <person name="Sone E.D."/>
            <person name="Koren S."/>
            <person name="Silverstein K.A.T."/>
            <person name="Beckman K.B."/>
            <person name="Gohl D.M."/>
        </authorList>
    </citation>
    <scope>NUCLEOTIDE SEQUENCE</scope>
    <source>
        <strain evidence="1">Duluth1</strain>
        <tissue evidence="1">Whole animal</tissue>
    </source>
</reference>
<comment type="caution">
    <text evidence="1">The sequence shown here is derived from an EMBL/GenBank/DDBJ whole genome shotgun (WGS) entry which is preliminary data.</text>
</comment>
<dbReference type="Proteomes" id="UP000828390">
    <property type="component" value="Unassembled WGS sequence"/>
</dbReference>
<protein>
    <submittedName>
        <fullName evidence="1">Uncharacterized protein</fullName>
    </submittedName>
</protein>
<gene>
    <name evidence="1" type="ORF">DPMN_138942</name>
</gene>
<keyword evidence="2" id="KW-1185">Reference proteome</keyword>
<proteinExistence type="predicted"/>
<accession>A0A9D4G4U5</accession>
<sequence>MMPKKCRGEIRKNKPWVTIRIVDVCDKIRELRNEKYTSLVSRLKYQKANREVRKKM</sequence>
<evidence type="ECO:0000313" key="2">
    <source>
        <dbReference type="Proteomes" id="UP000828390"/>
    </source>
</evidence>
<dbReference type="AlphaFoldDB" id="A0A9D4G4U5"/>
<evidence type="ECO:0000313" key="1">
    <source>
        <dbReference type="EMBL" id="KAH3810548.1"/>
    </source>
</evidence>